<protein>
    <submittedName>
        <fullName evidence="1">Uncharacterized protein</fullName>
    </submittedName>
</protein>
<name>A0ACB9ZKM5_CATRO</name>
<keyword evidence="2" id="KW-1185">Reference proteome</keyword>
<dbReference type="EMBL" id="CM044708">
    <property type="protein sequence ID" value="KAI5648261.1"/>
    <property type="molecule type" value="Genomic_DNA"/>
</dbReference>
<reference evidence="2" key="1">
    <citation type="journal article" date="2023" name="Nat. Plants">
        <title>Single-cell RNA sequencing provides a high-resolution roadmap for understanding the multicellular compartmentation of specialized metabolism.</title>
        <authorList>
            <person name="Sun S."/>
            <person name="Shen X."/>
            <person name="Li Y."/>
            <person name="Li Y."/>
            <person name="Wang S."/>
            <person name="Li R."/>
            <person name="Zhang H."/>
            <person name="Shen G."/>
            <person name="Guo B."/>
            <person name="Wei J."/>
            <person name="Xu J."/>
            <person name="St-Pierre B."/>
            <person name="Chen S."/>
            <person name="Sun C."/>
        </authorList>
    </citation>
    <scope>NUCLEOTIDE SEQUENCE [LARGE SCALE GENOMIC DNA]</scope>
</reference>
<comment type="caution">
    <text evidence="1">The sequence shown here is derived from an EMBL/GenBank/DDBJ whole genome shotgun (WGS) entry which is preliminary data.</text>
</comment>
<dbReference type="Proteomes" id="UP001060085">
    <property type="component" value="Linkage Group LG08"/>
</dbReference>
<sequence>MFVRNHTTSNLCLDGFPFLLRAGVVRLRNIWEKFFKNMSTFEESNFNAVAQLTRSFILFMLGRTLLSTTGETVHSGVSLHLKILKKLESLTRVSHDVCFIWLHVCNI</sequence>
<proteinExistence type="predicted"/>
<accession>A0ACB9ZKM5</accession>
<organism evidence="1 2">
    <name type="scientific">Catharanthus roseus</name>
    <name type="common">Madagascar periwinkle</name>
    <name type="synonym">Vinca rosea</name>
    <dbReference type="NCBI Taxonomy" id="4058"/>
    <lineage>
        <taxon>Eukaryota</taxon>
        <taxon>Viridiplantae</taxon>
        <taxon>Streptophyta</taxon>
        <taxon>Embryophyta</taxon>
        <taxon>Tracheophyta</taxon>
        <taxon>Spermatophyta</taxon>
        <taxon>Magnoliopsida</taxon>
        <taxon>eudicotyledons</taxon>
        <taxon>Gunneridae</taxon>
        <taxon>Pentapetalae</taxon>
        <taxon>asterids</taxon>
        <taxon>lamiids</taxon>
        <taxon>Gentianales</taxon>
        <taxon>Apocynaceae</taxon>
        <taxon>Rauvolfioideae</taxon>
        <taxon>Vinceae</taxon>
        <taxon>Catharanthinae</taxon>
        <taxon>Catharanthus</taxon>
    </lineage>
</organism>
<gene>
    <name evidence="1" type="ORF">M9H77_34266</name>
</gene>
<evidence type="ECO:0000313" key="2">
    <source>
        <dbReference type="Proteomes" id="UP001060085"/>
    </source>
</evidence>
<evidence type="ECO:0000313" key="1">
    <source>
        <dbReference type="EMBL" id="KAI5648261.1"/>
    </source>
</evidence>